<dbReference type="OrthoDB" id="10611848at2759"/>
<accession>A0A1E7EPZ8</accession>
<evidence type="ECO:0000313" key="4">
    <source>
        <dbReference type="Proteomes" id="UP000095751"/>
    </source>
</evidence>
<dbReference type="InParanoid" id="A0A1E7EPZ8"/>
<gene>
    <name evidence="3" type="ORF">FRACYDRAFT_250253</name>
</gene>
<feature type="transmembrane region" description="Helical" evidence="2">
    <location>
        <begin position="83"/>
        <end position="105"/>
    </location>
</feature>
<dbReference type="KEGG" id="fcy:FRACYDRAFT_250253"/>
<proteinExistence type="predicted"/>
<keyword evidence="2" id="KW-0812">Transmembrane</keyword>
<evidence type="ECO:0000256" key="1">
    <source>
        <dbReference type="SAM" id="MobiDB-lite"/>
    </source>
</evidence>
<name>A0A1E7EPZ8_9STRA</name>
<sequence>MKLSIPSTTTKTNVIKLAMMRYGSSSSSSSSAATTMTTTSTTKTSTAASRLIQRRATTGSVSSIFYLKNLESSNPKQLKQAKFVENIFTFSVGVPIAILGLGGIYKISTATTSD</sequence>
<reference evidence="3 4" key="1">
    <citation type="submission" date="2016-09" db="EMBL/GenBank/DDBJ databases">
        <title>Extensive genetic diversity and differential bi-allelic expression allows diatom success in the polar Southern Ocean.</title>
        <authorList>
            <consortium name="DOE Joint Genome Institute"/>
            <person name="Mock T."/>
            <person name="Otillar R.P."/>
            <person name="Strauss J."/>
            <person name="Dupont C."/>
            <person name="Frickenhaus S."/>
            <person name="Maumus F."/>
            <person name="Mcmullan M."/>
            <person name="Sanges R."/>
            <person name="Schmutz J."/>
            <person name="Toseland A."/>
            <person name="Valas R."/>
            <person name="Veluchamy A."/>
            <person name="Ward B.J."/>
            <person name="Allen A."/>
            <person name="Barry K."/>
            <person name="Falciatore A."/>
            <person name="Ferrante M."/>
            <person name="Fortunato A.E."/>
            <person name="Gloeckner G."/>
            <person name="Gruber A."/>
            <person name="Hipkin R."/>
            <person name="Janech M."/>
            <person name="Kroth P."/>
            <person name="Leese F."/>
            <person name="Lindquist E."/>
            <person name="Lyon B.R."/>
            <person name="Martin J."/>
            <person name="Mayer C."/>
            <person name="Parker M."/>
            <person name="Quesneville H."/>
            <person name="Raymond J."/>
            <person name="Uhlig C."/>
            <person name="Valentin K.U."/>
            <person name="Worden A.Z."/>
            <person name="Armbrust E.V."/>
            <person name="Bowler C."/>
            <person name="Green B."/>
            <person name="Moulton V."/>
            <person name="Van Oosterhout C."/>
            <person name="Grigoriev I."/>
        </authorList>
    </citation>
    <scope>NUCLEOTIDE SEQUENCE [LARGE SCALE GENOMIC DNA]</scope>
    <source>
        <strain evidence="3 4">CCMP1102</strain>
    </source>
</reference>
<protein>
    <submittedName>
        <fullName evidence="3">Uncharacterized protein</fullName>
    </submittedName>
</protein>
<dbReference type="AlphaFoldDB" id="A0A1E7EPZ8"/>
<organism evidence="3 4">
    <name type="scientific">Fragilariopsis cylindrus CCMP1102</name>
    <dbReference type="NCBI Taxonomy" id="635003"/>
    <lineage>
        <taxon>Eukaryota</taxon>
        <taxon>Sar</taxon>
        <taxon>Stramenopiles</taxon>
        <taxon>Ochrophyta</taxon>
        <taxon>Bacillariophyta</taxon>
        <taxon>Bacillariophyceae</taxon>
        <taxon>Bacillariophycidae</taxon>
        <taxon>Bacillariales</taxon>
        <taxon>Bacillariaceae</taxon>
        <taxon>Fragilariopsis</taxon>
    </lineage>
</organism>
<dbReference type="Proteomes" id="UP000095751">
    <property type="component" value="Unassembled WGS sequence"/>
</dbReference>
<evidence type="ECO:0000256" key="2">
    <source>
        <dbReference type="SAM" id="Phobius"/>
    </source>
</evidence>
<keyword evidence="2" id="KW-1133">Transmembrane helix</keyword>
<feature type="region of interest" description="Disordered" evidence="1">
    <location>
        <begin position="24"/>
        <end position="50"/>
    </location>
</feature>
<keyword evidence="2" id="KW-0472">Membrane</keyword>
<evidence type="ECO:0000313" key="3">
    <source>
        <dbReference type="EMBL" id="OEU08032.1"/>
    </source>
</evidence>
<feature type="compositionally biased region" description="Low complexity" evidence="1">
    <location>
        <begin position="24"/>
        <end position="49"/>
    </location>
</feature>
<dbReference type="EMBL" id="KV784382">
    <property type="protein sequence ID" value="OEU08032.1"/>
    <property type="molecule type" value="Genomic_DNA"/>
</dbReference>
<keyword evidence="4" id="KW-1185">Reference proteome</keyword>